<gene>
    <name evidence="2" type="ORF">A1OE_747</name>
</gene>
<evidence type="ECO:0000256" key="1">
    <source>
        <dbReference type="SAM" id="Phobius"/>
    </source>
</evidence>
<dbReference type="Proteomes" id="UP000010077">
    <property type="component" value="Chromosome"/>
</dbReference>
<dbReference type="KEGG" id="thal:A1OE_747"/>
<keyword evidence="1" id="KW-0812">Transmembrane</keyword>
<keyword evidence="1" id="KW-1133">Transmembrane helix</keyword>
<evidence type="ECO:0000313" key="3">
    <source>
        <dbReference type="Proteomes" id="UP000010077"/>
    </source>
</evidence>
<reference evidence="2 3" key="1">
    <citation type="journal article" date="2012" name="Proc. Natl. Acad. Sci. U.S.A.">
        <title>Genome streamlining and chemical defense in a coral reef symbiosis.</title>
        <authorList>
            <person name="Kwan J.C."/>
            <person name="Donia M.S."/>
            <person name="Han A.W."/>
            <person name="Hirose E."/>
            <person name="Haygood M.G."/>
            <person name="Schmidt E.W."/>
        </authorList>
    </citation>
    <scope>NUCLEOTIDE SEQUENCE [LARGE SCALE GENOMIC DNA]</scope>
    <source>
        <strain evidence="2 3">L2</strain>
    </source>
</reference>
<accession>K7Z4L7</accession>
<dbReference type="AlphaFoldDB" id="K7Z4L7"/>
<proteinExistence type="predicted"/>
<organism evidence="2 3">
    <name type="scientific">Candidatus Endolissoclinum faulkneri L2</name>
    <dbReference type="NCBI Taxonomy" id="1193729"/>
    <lineage>
        <taxon>Bacteria</taxon>
        <taxon>Pseudomonadati</taxon>
        <taxon>Pseudomonadota</taxon>
        <taxon>Alphaproteobacteria</taxon>
        <taxon>Rhodospirillales</taxon>
        <taxon>Rhodospirillaceae</taxon>
        <taxon>Candidatus Endolissoclinum</taxon>
    </lineage>
</organism>
<protein>
    <submittedName>
        <fullName evidence="2">Uncharacterized protein</fullName>
    </submittedName>
</protein>
<feature type="transmembrane region" description="Helical" evidence="1">
    <location>
        <begin position="6"/>
        <end position="28"/>
    </location>
</feature>
<dbReference type="STRING" id="1193729.A1OE_747"/>
<keyword evidence="3" id="KW-1185">Reference proteome</keyword>
<dbReference type="EMBL" id="CP003539">
    <property type="protein sequence ID" value="AFX98933.1"/>
    <property type="molecule type" value="Genomic_DNA"/>
</dbReference>
<evidence type="ECO:0000313" key="2">
    <source>
        <dbReference type="EMBL" id="AFX98933.1"/>
    </source>
</evidence>
<name>K7Z4L7_9PROT</name>
<dbReference type="HOGENOM" id="CLU_3326004_0_0_5"/>
<keyword evidence="1" id="KW-0472">Membrane</keyword>
<sequence length="38" mass="4616">MLIFFTKLIFVTIHIILIITVNLIRLSFFINYRIKYPS</sequence>